<feature type="domain" description="BTB" evidence="5">
    <location>
        <begin position="32"/>
        <end position="97"/>
    </location>
</feature>
<dbReference type="InterPro" id="IPR011333">
    <property type="entry name" value="SKP1/BTB/POZ_sf"/>
</dbReference>
<dbReference type="GO" id="GO:0008270">
    <property type="term" value="F:zinc ion binding"/>
    <property type="evidence" value="ECO:0007669"/>
    <property type="project" value="UniProtKB-KW"/>
</dbReference>
<comment type="caution">
    <text evidence="7">The sequence shown here is derived from an EMBL/GenBank/DDBJ whole genome shotgun (WGS) entry which is preliminary data.</text>
</comment>
<reference evidence="7 8" key="1">
    <citation type="submission" date="2024-03" db="EMBL/GenBank/DDBJ databases">
        <title>The genome assembly and annotation of the cricket Gryllus longicercus Weissman &amp; Gray.</title>
        <authorList>
            <person name="Szrajer S."/>
            <person name="Gray D."/>
            <person name="Ylla G."/>
        </authorList>
    </citation>
    <scope>NUCLEOTIDE SEQUENCE [LARGE SCALE GENOMIC DNA]</scope>
    <source>
        <strain evidence="7">DAG 2021-001</strain>
        <tissue evidence="7">Whole body minus gut</tissue>
    </source>
</reference>
<keyword evidence="8" id="KW-1185">Reference proteome</keyword>
<dbReference type="GO" id="GO:0048513">
    <property type="term" value="P:animal organ development"/>
    <property type="evidence" value="ECO:0007669"/>
    <property type="project" value="UniProtKB-ARBA"/>
</dbReference>
<feature type="compositionally biased region" description="Polar residues" evidence="4">
    <location>
        <begin position="533"/>
        <end position="552"/>
    </location>
</feature>
<feature type="domain" description="C2H2-type" evidence="6">
    <location>
        <begin position="307"/>
        <end position="335"/>
    </location>
</feature>
<dbReference type="Gene3D" id="3.30.710.10">
    <property type="entry name" value="Potassium Channel Kv1.1, Chain A"/>
    <property type="match status" value="1"/>
</dbReference>
<gene>
    <name evidence="7" type="ORF">R5R35_011999</name>
</gene>
<dbReference type="EMBL" id="JAZDUA010000065">
    <property type="protein sequence ID" value="KAK7870043.1"/>
    <property type="molecule type" value="Genomic_DNA"/>
</dbReference>
<keyword evidence="3" id="KW-0862">Zinc</keyword>
<feature type="compositionally biased region" description="Low complexity" evidence="4">
    <location>
        <begin position="133"/>
        <end position="144"/>
    </location>
</feature>
<evidence type="ECO:0000256" key="3">
    <source>
        <dbReference type="PROSITE-ProRule" id="PRU00042"/>
    </source>
</evidence>
<dbReference type="PROSITE" id="PS50157">
    <property type="entry name" value="ZINC_FINGER_C2H2_2"/>
    <property type="match status" value="2"/>
</dbReference>
<feature type="compositionally biased region" description="Polar residues" evidence="4">
    <location>
        <begin position="281"/>
        <end position="296"/>
    </location>
</feature>
<dbReference type="PANTHER" id="PTHR23110:SF99">
    <property type="entry name" value="BROAD-COMPLEX CORE PROTEIN ISOFORM 6"/>
    <property type="match status" value="1"/>
</dbReference>
<keyword evidence="3" id="KW-0479">Metal-binding</keyword>
<feature type="compositionally biased region" description="Basic and acidic residues" evidence="4">
    <location>
        <begin position="208"/>
        <end position="229"/>
    </location>
</feature>
<evidence type="ECO:0000256" key="2">
    <source>
        <dbReference type="ARBA" id="ARBA00023242"/>
    </source>
</evidence>
<keyword evidence="2" id="KW-0539">Nucleus</keyword>
<dbReference type="CDD" id="cd18315">
    <property type="entry name" value="BTB_POZ_BAB-like"/>
    <property type="match status" value="1"/>
</dbReference>
<feature type="region of interest" description="Disordered" evidence="4">
    <location>
        <begin position="453"/>
        <end position="574"/>
    </location>
</feature>
<dbReference type="GO" id="GO:0005634">
    <property type="term" value="C:nucleus"/>
    <property type="evidence" value="ECO:0007669"/>
    <property type="project" value="UniProtKB-SubCell"/>
</dbReference>
<feature type="compositionally biased region" description="Acidic residues" evidence="4">
    <location>
        <begin position="157"/>
        <end position="167"/>
    </location>
</feature>
<feature type="domain" description="C2H2-type" evidence="6">
    <location>
        <begin position="335"/>
        <end position="358"/>
    </location>
</feature>
<dbReference type="SMART" id="SM00225">
    <property type="entry name" value="BTB"/>
    <property type="match status" value="1"/>
</dbReference>
<feature type="compositionally biased region" description="Polar residues" evidence="4">
    <location>
        <begin position="477"/>
        <end position="525"/>
    </location>
</feature>
<feature type="region of interest" description="Disordered" evidence="4">
    <location>
        <begin position="382"/>
        <end position="411"/>
    </location>
</feature>
<evidence type="ECO:0000259" key="6">
    <source>
        <dbReference type="PROSITE" id="PS50157"/>
    </source>
</evidence>
<dbReference type="AlphaFoldDB" id="A0AAN9Z6G8"/>
<dbReference type="SMART" id="SM00355">
    <property type="entry name" value="ZnF_C2H2"/>
    <property type="match status" value="2"/>
</dbReference>
<dbReference type="Proteomes" id="UP001378592">
    <property type="component" value="Unassembled WGS sequence"/>
</dbReference>
<evidence type="ECO:0000256" key="1">
    <source>
        <dbReference type="ARBA" id="ARBA00004123"/>
    </source>
</evidence>
<dbReference type="PROSITE" id="PS00028">
    <property type="entry name" value="ZINC_FINGER_C2H2_1"/>
    <property type="match status" value="2"/>
</dbReference>
<dbReference type="GO" id="GO:0048666">
    <property type="term" value="P:neuron development"/>
    <property type="evidence" value="ECO:0007669"/>
    <property type="project" value="UniProtKB-ARBA"/>
</dbReference>
<dbReference type="Gene3D" id="3.30.160.60">
    <property type="entry name" value="Classic Zinc Finger"/>
    <property type="match status" value="1"/>
</dbReference>
<keyword evidence="3" id="KW-0863">Zinc-finger</keyword>
<dbReference type="InterPro" id="IPR051095">
    <property type="entry name" value="Dros_DevTransReg"/>
</dbReference>
<dbReference type="GO" id="GO:0006357">
    <property type="term" value="P:regulation of transcription by RNA polymerase II"/>
    <property type="evidence" value="ECO:0007669"/>
    <property type="project" value="TreeGrafter"/>
</dbReference>
<dbReference type="InterPro" id="IPR036236">
    <property type="entry name" value="Znf_C2H2_sf"/>
</dbReference>
<evidence type="ECO:0008006" key="9">
    <source>
        <dbReference type="Google" id="ProtNLM"/>
    </source>
</evidence>
<dbReference type="SUPFAM" id="SSF57667">
    <property type="entry name" value="beta-beta-alpha zinc fingers"/>
    <property type="match status" value="1"/>
</dbReference>
<dbReference type="PANTHER" id="PTHR23110">
    <property type="entry name" value="BTB DOMAIN TRANSCRIPTION FACTOR"/>
    <property type="match status" value="1"/>
</dbReference>
<protein>
    <recommendedName>
        <fullName evidence="9">Broad-complex core protein</fullName>
    </recommendedName>
</protein>
<name>A0AAN9Z6G8_9ORTH</name>
<evidence type="ECO:0000313" key="7">
    <source>
        <dbReference type="EMBL" id="KAK7870043.1"/>
    </source>
</evidence>
<dbReference type="InterPro" id="IPR013087">
    <property type="entry name" value="Znf_C2H2_type"/>
</dbReference>
<comment type="subcellular location">
    <subcellularLocation>
        <location evidence="1">Nucleus</location>
    </subcellularLocation>
</comment>
<evidence type="ECO:0000256" key="4">
    <source>
        <dbReference type="SAM" id="MobiDB-lite"/>
    </source>
</evidence>
<organism evidence="7 8">
    <name type="scientific">Gryllus longicercus</name>
    <dbReference type="NCBI Taxonomy" id="2509291"/>
    <lineage>
        <taxon>Eukaryota</taxon>
        <taxon>Metazoa</taxon>
        <taxon>Ecdysozoa</taxon>
        <taxon>Arthropoda</taxon>
        <taxon>Hexapoda</taxon>
        <taxon>Insecta</taxon>
        <taxon>Pterygota</taxon>
        <taxon>Neoptera</taxon>
        <taxon>Polyneoptera</taxon>
        <taxon>Orthoptera</taxon>
        <taxon>Ensifera</taxon>
        <taxon>Gryllidea</taxon>
        <taxon>Grylloidea</taxon>
        <taxon>Gryllidae</taxon>
        <taxon>Gryllinae</taxon>
        <taxon>Gryllus</taxon>
    </lineage>
</organism>
<sequence>MAEEQQFCLRWNNFQVNITSQFEALRDDEDFVDVTLACEGKRLKAHKVVLSACSPYFKDLFKSNPCKHPILFMRDVEFHHLQSLVEFMYAGEVNIAQAQLSAFLRTAESLQIRGLTEAPQRHKQMDGFGSGRSGSVAGSSRWGAGSPGGGSRTPSPEEAEQEGEEEMLSLSPPCSPPPAKRSCQAAEKPSNIERSDDTGSVSSHHRSHSEQFENVKNETLDIVEPKVEIPDYCSDGEGRTDNNSTAAMYQGMDNSVDMTPSFQGLQGGGGGGGMDILPGPSAQNYMGDTSQDSGQADQRKLHSLDPRPCPICYRMYSNLSNLRQHLRLIHNPQTVSCPLCSKPFKTKLYLKRHLMSFHELVCTTPKAGAGVAAGKGEFFTSPQMPLGKVSQPGDDRNGVQNSMSPAKPKDTSAQDLVAEFFQTRSSYQPLKGSNVGGSGFQKNKIIGHNEDRSNLHAGYDVNPFHLRNQDRYPPSHANKNQDVGNYLPPSNSDNRYNVSNQPARNVSGDRSAQYHSQSSGNSQDGTPAFLNLLSLTKNEDNVSYVNPQQSQSDDAEKGSDNTSVEHESKTDVTS</sequence>
<evidence type="ECO:0000259" key="5">
    <source>
        <dbReference type="PROSITE" id="PS50097"/>
    </source>
</evidence>
<dbReference type="PROSITE" id="PS50097">
    <property type="entry name" value="BTB"/>
    <property type="match status" value="1"/>
</dbReference>
<proteinExistence type="predicted"/>
<dbReference type="GO" id="GO:0003006">
    <property type="term" value="P:developmental process involved in reproduction"/>
    <property type="evidence" value="ECO:0007669"/>
    <property type="project" value="UniProtKB-ARBA"/>
</dbReference>
<accession>A0AAN9Z6G8</accession>
<evidence type="ECO:0000313" key="8">
    <source>
        <dbReference type="Proteomes" id="UP001378592"/>
    </source>
</evidence>
<dbReference type="Pfam" id="PF00651">
    <property type="entry name" value="BTB"/>
    <property type="match status" value="1"/>
</dbReference>
<dbReference type="InterPro" id="IPR000210">
    <property type="entry name" value="BTB/POZ_dom"/>
</dbReference>
<dbReference type="SUPFAM" id="SSF54695">
    <property type="entry name" value="POZ domain"/>
    <property type="match status" value="1"/>
</dbReference>
<feature type="region of interest" description="Disordered" evidence="4">
    <location>
        <begin position="266"/>
        <end position="301"/>
    </location>
</feature>
<feature type="region of interest" description="Disordered" evidence="4">
    <location>
        <begin position="115"/>
        <end position="243"/>
    </location>
</feature>
<dbReference type="Pfam" id="PF00096">
    <property type="entry name" value="zf-C2H2"/>
    <property type="match status" value="2"/>
</dbReference>
<feature type="compositionally biased region" description="Basic and acidic residues" evidence="4">
    <location>
        <begin position="554"/>
        <end position="574"/>
    </location>
</feature>